<gene>
    <name evidence="1" type="ORF">KIH74_00210</name>
</gene>
<proteinExistence type="predicted"/>
<protein>
    <submittedName>
        <fullName evidence="1">Uncharacterized protein</fullName>
    </submittedName>
</protein>
<name>A0ABS5TA43_9ACTN</name>
<sequence length="62" mass="6794">MTATTQLEPDHRPTGGFCACCGAVYPCAAVRRQSRDQPPAREFLVPMSRLSRLREEGGTSAR</sequence>
<dbReference type="Proteomes" id="UP001197247">
    <property type="component" value="Unassembled WGS sequence"/>
</dbReference>
<dbReference type="EMBL" id="JAHBAY010000001">
    <property type="protein sequence ID" value="MBT0767324.1"/>
    <property type="molecule type" value="Genomic_DNA"/>
</dbReference>
<evidence type="ECO:0000313" key="1">
    <source>
        <dbReference type="EMBL" id="MBT0767324.1"/>
    </source>
</evidence>
<dbReference type="RefSeq" id="WP_214153196.1">
    <property type="nucleotide sequence ID" value="NZ_JAHBAY010000001.1"/>
</dbReference>
<organism evidence="1 2">
    <name type="scientific">Kineosporia corallincola</name>
    <dbReference type="NCBI Taxonomy" id="2835133"/>
    <lineage>
        <taxon>Bacteria</taxon>
        <taxon>Bacillati</taxon>
        <taxon>Actinomycetota</taxon>
        <taxon>Actinomycetes</taxon>
        <taxon>Kineosporiales</taxon>
        <taxon>Kineosporiaceae</taxon>
        <taxon>Kineosporia</taxon>
    </lineage>
</organism>
<accession>A0ABS5TA43</accession>
<keyword evidence="2" id="KW-1185">Reference proteome</keyword>
<evidence type="ECO:0000313" key="2">
    <source>
        <dbReference type="Proteomes" id="UP001197247"/>
    </source>
</evidence>
<reference evidence="1 2" key="1">
    <citation type="submission" date="2021-05" db="EMBL/GenBank/DDBJ databases">
        <title>Kineosporia and Streptomyces sp. nov. two new marine actinobacteria isolated from Coral.</title>
        <authorList>
            <person name="Buangrab K."/>
            <person name="Sutthacheep M."/>
            <person name="Yeemin T."/>
            <person name="Harunari E."/>
            <person name="Igarashi Y."/>
            <person name="Kanchanasin P."/>
            <person name="Tanasupawat S."/>
            <person name="Phongsopitanun W."/>
        </authorList>
    </citation>
    <scope>NUCLEOTIDE SEQUENCE [LARGE SCALE GENOMIC DNA]</scope>
    <source>
        <strain evidence="1 2">J2-2</strain>
    </source>
</reference>
<comment type="caution">
    <text evidence="1">The sequence shown here is derived from an EMBL/GenBank/DDBJ whole genome shotgun (WGS) entry which is preliminary data.</text>
</comment>